<evidence type="ECO:0000313" key="3">
    <source>
        <dbReference type="EMBL" id="MET3655140.1"/>
    </source>
</evidence>
<keyword evidence="4" id="KW-1185">Reference proteome</keyword>
<evidence type="ECO:0000259" key="2">
    <source>
        <dbReference type="Pfam" id="PF13559"/>
    </source>
</evidence>
<gene>
    <name evidence="3" type="ORF">ABIC55_000224</name>
</gene>
<keyword evidence="1" id="KW-1133">Transmembrane helix</keyword>
<keyword evidence="1" id="KW-0812">Transmembrane</keyword>
<name>A0ABV2K242_SPOPS</name>
<feature type="domain" description="Protein-glutamine gamma-glutamyltransferase-like C-terminal" evidence="2">
    <location>
        <begin position="134"/>
        <end position="197"/>
    </location>
</feature>
<accession>A0ABV2K242</accession>
<feature type="transmembrane region" description="Helical" evidence="1">
    <location>
        <begin position="59"/>
        <end position="83"/>
    </location>
</feature>
<comment type="caution">
    <text evidence="3">The sequence shown here is derived from an EMBL/GenBank/DDBJ whole genome shotgun (WGS) entry which is preliminary data.</text>
</comment>
<dbReference type="Pfam" id="PF13559">
    <property type="entry name" value="DUF4129"/>
    <property type="match status" value="1"/>
</dbReference>
<protein>
    <recommendedName>
        <fullName evidence="2">Protein-glutamine gamma-glutamyltransferase-like C-terminal domain-containing protein</fullName>
    </recommendedName>
</protein>
<sequence>MDNVDDARDELEKILNETEYTNYSDQSSTIFSIWLEKAKIWIADQLDQLFPALKTTSMLAGPILTIIIVITLLLMVTVLFFVIRNRSRKRKFRETPPLQSTQEIDWSYQMHVTEAMKQEDLEKFSSATRHLFIALLLYFHEKEWLEARIWKTNWEYYEELKKVNQQSADQFQHLAYFFDEATYGEREVQKEDYVQFQKEVMKYLSEADE</sequence>
<dbReference type="InterPro" id="IPR025403">
    <property type="entry name" value="TgpA-like_C"/>
</dbReference>
<proteinExistence type="predicted"/>
<dbReference type="EMBL" id="JBEPME010000001">
    <property type="protein sequence ID" value="MET3655140.1"/>
    <property type="molecule type" value="Genomic_DNA"/>
</dbReference>
<keyword evidence="1" id="KW-0472">Membrane</keyword>
<evidence type="ECO:0000256" key="1">
    <source>
        <dbReference type="SAM" id="Phobius"/>
    </source>
</evidence>
<dbReference type="RefSeq" id="WP_354311932.1">
    <property type="nucleotide sequence ID" value="NZ_JBEPME010000001.1"/>
</dbReference>
<reference evidence="3 4" key="1">
    <citation type="submission" date="2024-06" db="EMBL/GenBank/DDBJ databases">
        <title>Sorghum-associated microbial communities from plants grown in Nebraska, USA.</title>
        <authorList>
            <person name="Schachtman D."/>
        </authorList>
    </citation>
    <scope>NUCLEOTIDE SEQUENCE [LARGE SCALE GENOMIC DNA]</scope>
    <source>
        <strain evidence="3 4">1288</strain>
    </source>
</reference>
<evidence type="ECO:0000313" key="4">
    <source>
        <dbReference type="Proteomes" id="UP001549104"/>
    </source>
</evidence>
<organism evidence="3 4">
    <name type="scientific">Sporosarcina psychrophila</name>
    <name type="common">Bacillus psychrophilus</name>
    <dbReference type="NCBI Taxonomy" id="1476"/>
    <lineage>
        <taxon>Bacteria</taxon>
        <taxon>Bacillati</taxon>
        <taxon>Bacillota</taxon>
        <taxon>Bacilli</taxon>
        <taxon>Bacillales</taxon>
        <taxon>Caryophanaceae</taxon>
        <taxon>Sporosarcina</taxon>
    </lineage>
</organism>
<dbReference type="Proteomes" id="UP001549104">
    <property type="component" value="Unassembled WGS sequence"/>
</dbReference>